<dbReference type="Gene3D" id="3.40.50.10490">
    <property type="entry name" value="Glucose-6-phosphate isomerase like protein, domain 1"/>
    <property type="match status" value="1"/>
</dbReference>
<dbReference type="GO" id="GO:0097173">
    <property type="term" value="P:N-acetylmuramic acid catabolic process"/>
    <property type="evidence" value="ECO:0007669"/>
    <property type="project" value="UniProtKB-UniPathway"/>
</dbReference>
<evidence type="ECO:0000256" key="3">
    <source>
        <dbReference type="HAMAP-Rule" id="MF_00068"/>
    </source>
</evidence>
<dbReference type="GO" id="GO:0009254">
    <property type="term" value="P:peptidoglycan turnover"/>
    <property type="evidence" value="ECO:0007669"/>
    <property type="project" value="UniProtKB-UniRule"/>
</dbReference>
<dbReference type="Pfam" id="PF22645">
    <property type="entry name" value="GKRP_SIS_N"/>
    <property type="match status" value="1"/>
</dbReference>
<comment type="pathway">
    <text evidence="3">Amino-sugar metabolism; N-acetylmuramate degradation.</text>
</comment>
<dbReference type="GO" id="GO:0097175">
    <property type="term" value="P:1,6-anhydro-N-acetyl-beta-muramic acid catabolic process"/>
    <property type="evidence" value="ECO:0007669"/>
    <property type="project" value="UniProtKB-UniRule"/>
</dbReference>
<feature type="active site" description="Proton donor" evidence="3">
    <location>
        <position position="91"/>
    </location>
</feature>
<comment type="pathway">
    <text evidence="3">Amino-sugar metabolism; 1,6-anhydro-N-acetylmuramate degradation.</text>
</comment>
<dbReference type="NCBIfam" id="NF009222">
    <property type="entry name" value="PRK12570.1"/>
    <property type="match status" value="1"/>
</dbReference>
<keyword evidence="6" id="KW-1185">Reference proteome</keyword>
<evidence type="ECO:0000313" key="5">
    <source>
        <dbReference type="EMBL" id="TLU71693.1"/>
    </source>
</evidence>
<keyword evidence="2 3" id="KW-0119">Carbohydrate metabolism</keyword>
<dbReference type="RefSeq" id="WP_138326763.1">
    <property type="nucleotide sequence ID" value="NZ_VCDI01000005.1"/>
</dbReference>
<comment type="miscellaneous">
    <text evidence="3">A lyase-type mechanism (elimination/hydration) is suggested for the cleavage of the lactyl ether bond of MurNAc 6-phosphate, with the formation of an alpha,beta-unsaturated aldehyde intermediate with (E)-stereochemistry, followed by the syn addition of water to give product.</text>
</comment>
<organism evidence="5 6">
    <name type="scientific">Lichenicoccus roseus</name>
    <dbReference type="NCBI Taxonomy" id="2683649"/>
    <lineage>
        <taxon>Bacteria</taxon>
        <taxon>Pseudomonadati</taxon>
        <taxon>Pseudomonadota</taxon>
        <taxon>Alphaproteobacteria</taxon>
        <taxon>Acetobacterales</taxon>
        <taxon>Acetobacteraceae</taxon>
        <taxon>Lichenicoccus</taxon>
    </lineage>
</organism>
<dbReference type="NCBIfam" id="NF003915">
    <property type="entry name" value="PRK05441.1"/>
    <property type="match status" value="1"/>
</dbReference>
<dbReference type="UniPathway" id="UPA00342"/>
<evidence type="ECO:0000256" key="1">
    <source>
        <dbReference type="ARBA" id="ARBA00023239"/>
    </source>
</evidence>
<sequence length="304" mass="31755">MSTDTPPPVAPMLVATEAQDPRSRDLDGWEAPAILDVLLDSQAEAMAAVRAALPELGRVVEAALPRLVAGGRLAYAGAGTSGRLAFQDGAELTPTFDWPRDRLAFLVAGGERALVQAVEGAEDRTEMAVADVATLSLGPNDVLLALAASGTTPYTRAALRSARQAGCLTVGIANSPGAPLLDEAELAVLVETGAEAVAGSTRLKAGTAQKIVLNLISTTLMIRLGRVWHGEMVDMQATNVKLRARAERMLRSLTGADDDAIRAALAMADGRVKLAVLLLHGMSRPEAEAALALHGNHLRGVLRK</sequence>
<reference evidence="5 6" key="1">
    <citation type="submission" date="2019-05" db="EMBL/GenBank/DDBJ databases">
        <authorList>
            <person name="Pankratov T."/>
            <person name="Grouzdev D."/>
        </authorList>
    </citation>
    <scope>NUCLEOTIDE SEQUENCE [LARGE SCALE GENOMIC DNA]</scope>
    <source>
        <strain evidence="5 6">KEBCLARHB70R</strain>
    </source>
</reference>
<comment type="pathway">
    <text evidence="3">Cell wall biogenesis; peptidoglycan recycling.</text>
</comment>
<comment type="catalytic activity">
    <reaction evidence="3">
        <text>N-acetyl-D-muramate 6-phosphate + H2O = N-acetyl-D-glucosamine 6-phosphate + (R)-lactate</text>
        <dbReference type="Rhea" id="RHEA:26410"/>
        <dbReference type="ChEBI" id="CHEBI:15377"/>
        <dbReference type="ChEBI" id="CHEBI:16004"/>
        <dbReference type="ChEBI" id="CHEBI:57513"/>
        <dbReference type="ChEBI" id="CHEBI:58722"/>
        <dbReference type="EC" id="4.2.1.126"/>
    </reaction>
</comment>
<comment type="caution">
    <text evidence="5">The sequence shown here is derived from an EMBL/GenBank/DDBJ whole genome shotgun (WGS) entry which is preliminary data.</text>
</comment>
<dbReference type="GO" id="GO:0046348">
    <property type="term" value="P:amino sugar catabolic process"/>
    <property type="evidence" value="ECO:0007669"/>
    <property type="project" value="InterPro"/>
</dbReference>
<comment type="function">
    <text evidence="3">Specifically catalyzes the cleavage of the D-lactyl ether substituent of MurNAc 6-phosphate, producing GlcNAc 6-phosphate and D-lactate. Together with AnmK, is also required for the utilization of anhydro-N-acetylmuramic acid (anhMurNAc) either imported from the medium or derived from its own cell wall murein, and thus plays a role in cell wall recycling.</text>
</comment>
<dbReference type="PROSITE" id="PS01272">
    <property type="entry name" value="GCKR"/>
    <property type="match status" value="1"/>
</dbReference>
<dbReference type="GO" id="GO:0016835">
    <property type="term" value="F:carbon-oxygen lyase activity"/>
    <property type="evidence" value="ECO:0007669"/>
    <property type="project" value="UniProtKB-UniRule"/>
</dbReference>
<dbReference type="UniPathway" id="UPA00544"/>
<feature type="domain" description="SIS" evidence="4">
    <location>
        <begin position="63"/>
        <end position="226"/>
    </location>
</feature>
<keyword evidence="1 3" id="KW-0456">Lyase</keyword>
<name>A0A5R9J498_9PROT</name>
<evidence type="ECO:0000259" key="4">
    <source>
        <dbReference type="PROSITE" id="PS51464"/>
    </source>
</evidence>
<evidence type="ECO:0000313" key="6">
    <source>
        <dbReference type="Proteomes" id="UP000305654"/>
    </source>
</evidence>
<dbReference type="OrthoDB" id="9813395at2"/>
<dbReference type="InterPro" id="IPR001347">
    <property type="entry name" value="SIS_dom"/>
</dbReference>
<dbReference type="InterPro" id="IPR005488">
    <property type="entry name" value="Etherase_MurQ"/>
</dbReference>
<proteinExistence type="inferred from homology"/>
<gene>
    <name evidence="3" type="primary">murQ</name>
    <name evidence="5" type="ORF">FE263_14575</name>
</gene>
<dbReference type="AlphaFoldDB" id="A0A5R9J498"/>
<dbReference type="EC" id="4.2.1.126" evidence="3"/>
<dbReference type="GO" id="GO:0097367">
    <property type="term" value="F:carbohydrate derivative binding"/>
    <property type="evidence" value="ECO:0007669"/>
    <property type="project" value="InterPro"/>
</dbReference>
<dbReference type="PANTHER" id="PTHR10088">
    <property type="entry name" value="GLUCOKINASE REGULATORY PROTEIN"/>
    <property type="match status" value="1"/>
</dbReference>
<dbReference type="PANTHER" id="PTHR10088:SF4">
    <property type="entry name" value="GLUCOKINASE REGULATORY PROTEIN"/>
    <property type="match status" value="1"/>
</dbReference>
<dbReference type="GO" id="GO:0016803">
    <property type="term" value="F:ether hydrolase activity"/>
    <property type="evidence" value="ECO:0007669"/>
    <property type="project" value="TreeGrafter"/>
</dbReference>
<dbReference type="CDD" id="cd05007">
    <property type="entry name" value="SIS_Etherase"/>
    <property type="match status" value="1"/>
</dbReference>
<dbReference type="PROSITE" id="PS51464">
    <property type="entry name" value="SIS"/>
    <property type="match status" value="1"/>
</dbReference>
<evidence type="ECO:0000256" key="2">
    <source>
        <dbReference type="ARBA" id="ARBA00023277"/>
    </source>
</evidence>
<dbReference type="UniPathway" id="UPA00343"/>
<dbReference type="Gene3D" id="1.10.8.1080">
    <property type="match status" value="1"/>
</dbReference>
<dbReference type="EMBL" id="VCDI01000005">
    <property type="protein sequence ID" value="TLU71693.1"/>
    <property type="molecule type" value="Genomic_DNA"/>
</dbReference>
<dbReference type="InterPro" id="IPR046348">
    <property type="entry name" value="SIS_dom_sf"/>
</dbReference>
<dbReference type="HAMAP" id="MF_00068">
    <property type="entry name" value="MurQ"/>
    <property type="match status" value="1"/>
</dbReference>
<dbReference type="InterPro" id="IPR040190">
    <property type="entry name" value="MURQ/GCKR"/>
</dbReference>
<protein>
    <recommendedName>
        <fullName evidence="3">N-acetylmuramic acid 6-phosphate etherase</fullName>
        <shortName evidence="3">MurNAc-6-P etherase</shortName>
        <ecNumber evidence="3">4.2.1.126</ecNumber>
    </recommendedName>
    <alternativeName>
        <fullName evidence="3">N-acetylmuramic acid 6-phosphate hydrolase</fullName>
    </alternativeName>
    <alternativeName>
        <fullName evidence="3">N-acetylmuramic acid 6-phosphate lyase</fullName>
    </alternativeName>
</protein>
<dbReference type="Proteomes" id="UP000305654">
    <property type="component" value="Unassembled WGS sequence"/>
</dbReference>
<dbReference type="SUPFAM" id="SSF53697">
    <property type="entry name" value="SIS domain"/>
    <property type="match status" value="1"/>
</dbReference>
<accession>A0A5R9J498</accession>
<comment type="similarity">
    <text evidence="3">Belongs to the GCKR-like family. MurNAc-6-P etherase subfamily.</text>
</comment>
<comment type="subunit">
    <text evidence="3">Homodimer.</text>
</comment>
<feature type="active site" evidence="3">
    <location>
        <position position="122"/>
    </location>
</feature>
<dbReference type="InterPro" id="IPR005486">
    <property type="entry name" value="Glucokinase_regulatory_CS"/>
</dbReference>